<feature type="binding site" evidence="10">
    <location>
        <position position="93"/>
    </location>
    <ligand>
        <name>Mn(2+)</name>
        <dbReference type="ChEBI" id="CHEBI:29035"/>
        <label>2</label>
    </ligand>
</feature>
<sequence length="266" mass="30623">MLRSLNKLSLTANVYLASDIHLGPSIPHTNQAFYQFLAQAAKQADSLILVGDIFHYWIGDDIAIRQPEPWLAEAILHLQTFAKHKPLYFVHGNRDFLMGHDFARYIGATLLPEQTILEVDGLQIYLSHGDELCTDDKGFMLFRQWSRKAWLQKLFFKLPMPWRINIANKARKQSNSKQAAVTYDTSKGEVTESAVRAIYQQYPELDGMIHGHTHRPQMHQLNIDGKAYWRLVLPDWELDHSKPRSGFVILNKNGPQLINHWSPPNS</sequence>
<dbReference type="HAMAP" id="MF_00575">
    <property type="entry name" value="LpxH"/>
    <property type="match status" value="1"/>
</dbReference>
<keyword evidence="6 10" id="KW-0378">Hydrolase</keyword>
<feature type="binding site" evidence="10">
    <location>
        <position position="214"/>
    </location>
    <ligand>
        <name>Mn(2+)</name>
        <dbReference type="ChEBI" id="CHEBI:29035"/>
        <label>1</label>
    </ligand>
</feature>
<dbReference type="GO" id="GO:0019897">
    <property type="term" value="C:extrinsic component of plasma membrane"/>
    <property type="evidence" value="ECO:0007669"/>
    <property type="project" value="UniProtKB-UniRule"/>
</dbReference>
<evidence type="ECO:0000256" key="4">
    <source>
        <dbReference type="ARBA" id="ARBA00022556"/>
    </source>
</evidence>
<dbReference type="InterPro" id="IPR004843">
    <property type="entry name" value="Calcineurin-like_PHP"/>
</dbReference>
<feature type="binding site" evidence="10">
    <location>
        <position position="212"/>
    </location>
    <ligand>
        <name>substrate</name>
    </ligand>
</feature>
<keyword evidence="8 10" id="KW-0472">Membrane</keyword>
<comment type="catalytic activity">
    <reaction evidence="10">
        <text>UDP-2-N,3-O-bis[(3R)-3-hydroxytetradecanoyl]-alpha-D-glucosamine + H2O = 2-N,3-O-bis[(3R)-3-hydroxytetradecanoyl]-alpha-D-glucosaminyl 1-phosphate + UMP + 2 H(+)</text>
        <dbReference type="Rhea" id="RHEA:25213"/>
        <dbReference type="ChEBI" id="CHEBI:15377"/>
        <dbReference type="ChEBI" id="CHEBI:15378"/>
        <dbReference type="ChEBI" id="CHEBI:57865"/>
        <dbReference type="ChEBI" id="CHEBI:57957"/>
        <dbReference type="ChEBI" id="CHEBI:78847"/>
        <dbReference type="EC" id="3.6.1.54"/>
    </reaction>
</comment>
<evidence type="ECO:0000256" key="5">
    <source>
        <dbReference type="ARBA" id="ARBA00022723"/>
    </source>
</evidence>
<evidence type="ECO:0000259" key="11">
    <source>
        <dbReference type="Pfam" id="PF00149"/>
    </source>
</evidence>
<feature type="binding site" evidence="10">
    <location>
        <position position="21"/>
    </location>
    <ligand>
        <name>Mn(2+)</name>
        <dbReference type="ChEBI" id="CHEBI:29035"/>
        <label>1</label>
    </ligand>
</feature>
<evidence type="ECO:0000313" key="13">
    <source>
        <dbReference type="Proteomes" id="UP000254603"/>
    </source>
</evidence>
<keyword evidence="1 10" id="KW-1003">Cell membrane</keyword>
<dbReference type="UniPathway" id="UPA00359">
    <property type="reaction ID" value="UER00480"/>
</dbReference>
<feature type="binding site" evidence="10">
    <location>
        <position position="136"/>
    </location>
    <ligand>
        <name>substrate</name>
    </ligand>
</feature>
<feature type="domain" description="Calcineurin-like phosphoesterase" evidence="11">
    <location>
        <begin position="14"/>
        <end position="216"/>
    </location>
</feature>
<comment type="subcellular location">
    <subcellularLocation>
        <location evidence="10">Cell inner membrane</location>
        <topology evidence="10">Peripheral membrane protein</topology>
        <orientation evidence="10">Cytoplasmic side</orientation>
    </subcellularLocation>
</comment>
<dbReference type="Gene3D" id="3.60.21.10">
    <property type="match status" value="1"/>
</dbReference>
<feature type="binding site" evidence="10">
    <location>
        <position position="174"/>
    </location>
    <ligand>
        <name>substrate</name>
    </ligand>
</feature>
<feature type="binding site" evidence="10">
    <location>
        <position position="19"/>
    </location>
    <ligand>
        <name>Mn(2+)</name>
        <dbReference type="ChEBI" id="CHEBI:29035"/>
        <label>1</label>
    </ligand>
</feature>
<dbReference type="STRING" id="1122619.GCA_000373745_01497"/>
<feature type="binding site" evidence="10">
    <location>
        <position position="128"/>
    </location>
    <ligand>
        <name>Mn(2+)</name>
        <dbReference type="ChEBI" id="CHEBI:29035"/>
        <label>2</label>
    </ligand>
</feature>
<evidence type="ECO:0000256" key="10">
    <source>
        <dbReference type="HAMAP-Rule" id="MF_00575"/>
    </source>
</evidence>
<evidence type="ECO:0000256" key="1">
    <source>
        <dbReference type="ARBA" id="ARBA00022475"/>
    </source>
</evidence>
<accession>A0A378XKA0</accession>
<evidence type="ECO:0000256" key="3">
    <source>
        <dbReference type="ARBA" id="ARBA00022519"/>
    </source>
</evidence>
<dbReference type="InterPro" id="IPR029052">
    <property type="entry name" value="Metallo-depent_PP-like"/>
</dbReference>
<feature type="binding site" evidence="10">
    <location>
        <position position="212"/>
    </location>
    <ligand>
        <name>Mn(2+)</name>
        <dbReference type="ChEBI" id="CHEBI:29035"/>
        <label>2</label>
    </ligand>
</feature>
<dbReference type="Pfam" id="PF00149">
    <property type="entry name" value="Metallophos"/>
    <property type="match status" value="1"/>
</dbReference>
<evidence type="ECO:0000256" key="9">
    <source>
        <dbReference type="ARBA" id="ARBA00023211"/>
    </source>
</evidence>
<dbReference type="Proteomes" id="UP000254603">
    <property type="component" value="Unassembled WGS sequence"/>
</dbReference>
<feature type="binding site" evidence="10">
    <location>
        <begin position="93"/>
        <end position="94"/>
    </location>
    <ligand>
        <name>substrate</name>
    </ligand>
</feature>
<evidence type="ECO:0000256" key="8">
    <source>
        <dbReference type="ARBA" id="ARBA00023136"/>
    </source>
</evidence>
<proteinExistence type="inferred from homology"/>
<organism evidence="12 13">
    <name type="scientific">Oligella ureolytica</name>
    <dbReference type="NCBI Taxonomy" id="90244"/>
    <lineage>
        <taxon>Bacteria</taxon>
        <taxon>Pseudomonadati</taxon>
        <taxon>Pseudomonadota</taxon>
        <taxon>Betaproteobacteria</taxon>
        <taxon>Burkholderiales</taxon>
        <taxon>Alcaligenaceae</taxon>
        <taxon>Oligella</taxon>
    </lineage>
</organism>
<dbReference type="InterPro" id="IPR010138">
    <property type="entry name" value="UDP-diacylglucosamine_Hdrlase"/>
</dbReference>
<dbReference type="InterPro" id="IPR043461">
    <property type="entry name" value="LpxH-like"/>
</dbReference>
<evidence type="ECO:0000313" key="12">
    <source>
        <dbReference type="EMBL" id="SUA57562.1"/>
    </source>
</evidence>
<keyword evidence="7 10" id="KW-0443">Lipid metabolism</keyword>
<evidence type="ECO:0000256" key="6">
    <source>
        <dbReference type="ARBA" id="ARBA00022801"/>
    </source>
</evidence>
<dbReference type="AlphaFoldDB" id="A0A378XKA0"/>
<dbReference type="NCBIfam" id="TIGR01854">
    <property type="entry name" value="lipid_A_lpxH"/>
    <property type="match status" value="1"/>
</dbReference>
<name>A0A378XKA0_9BURK</name>
<comment type="caution">
    <text evidence="10">Lacks conserved residue(s) required for the propagation of feature annotation.</text>
</comment>
<protein>
    <recommendedName>
        <fullName evidence="10">UDP-2,3-diacylglucosamine hydrolase</fullName>
        <ecNumber evidence="10">3.6.1.54</ecNumber>
    </recommendedName>
    <alternativeName>
        <fullName evidence="10">UDP-2,3-diacylglucosamine diphosphatase</fullName>
    </alternativeName>
</protein>
<comment type="cofactor">
    <cofactor evidence="10">
        <name>Mn(2+)</name>
        <dbReference type="ChEBI" id="CHEBI:29035"/>
    </cofactor>
    <text evidence="10">Binds 2 Mn(2+) ions per subunit in a binuclear metal center.</text>
</comment>
<evidence type="ECO:0000256" key="7">
    <source>
        <dbReference type="ARBA" id="ARBA00023098"/>
    </source>
</evidence>
<keyword evidence="2 10" id="KW-0444">Lipid biosynthesis</keyword>
<dbReference type="PANTHER" id="PTHR34990">
    <property type="entry name" value="UDP-2,3-DIACYLGLUCOSAMINE HYDROLASE-RELATED"/>
    <property type="match status" value="1"/>
</dbReference>
<feature type="binding site" evidence="10">
    <location>
        <position position="52"/>
    </location>
    <ligand>
        <name>Mn(2+)</name>
        <dbReference type="ChEBI" id="CHEBI:29035"/>
        <label>1</label>
    </ligand>
</feature>
<dbReference type="EC" id="3.6.1.54" evidence="10"/>
<dbReference type="PANTHER" id="PTHR34990:SF1">
    <property type="entry name" value="UDP-2,3-DIACYLGLUCOSAMINE HYDROLASE"/>
    <property type="match status" value="1"/>
</dbReference>
<dbReference type="CDD" id="cd07398">
    <property type="entry name" value="MPP_YbbF-LpxH"/>
    <property type="match status" value="1"/>
</dbReference>
<comment type="function">
    <text evidence="10">Hydrolyzes the pyrophosphate bond of UDP-2,3-diacylglucosamine to yield 2,3-diacylglucosamine 1-phosphate (lipid X) and UMP by catalyzing the attack of water at the alpha-P atom. Involved in the biosynthesis of lipid A, a phosphorylated glycolipid that anchors the lipopolysaccharide to the outer membrane of the cell.</text>
</comment>
<dbReference type="GO" id="GO:0030145">
    <property type="term" value="F:manganese ion binding"/>
    <property type="evidence" value="ECO:0007669"/>
    <property type="project" value="UniProtKB-UniRule"/>
</dbReference>
<reference evidence="12 13" key="1">
    <citation type="submission" date="2018-06" db="EMBL/GenBank/DDBJ databases">
        <authorList>
            <consortium name="Pathogen Informatics"/>
            <person name="Doyle S."/>
        </authorList>
    </citation>
    <scope>NUCLEOTIDE SEQUENCE [LARGE SCALE GENOMIC DNA]</scope>
    <source>
        <strain evidence="12 13">NCTC11997</strain>
    </source>
</reference>
<dbReference type="GO" id="GO:0008758">
    <property type="term" value="F:UDP-2,3-diacylglucosamine hydrolase activity"/>
    <property type="evidence" value="ECO:0007669"/>
    <property type="project" value="UniProtKB-UniRule"/>
</dbReference>
<dbReference type="SUPFAM" id="SSF56300">
    <property type="entry name" value="Metallo-dependent phosphatases"/>
    <property type="match status" value="1"/>
</dbReference>
<keyword evidence="4 10" id="KW-0441">Lipid A biosynthesis</keyword>
<dbReference type="NCBIfam" id="NF003743">
    <property type="entry name" value="PRK05340.1"/>
    <property type="match status" value="1"/>
</dbReference>
<keyword evidence="3 10" id="KW-0997">Cell inner membrane</keyword>
<evidence type="ECO:0000256" key="2">
    <source>
        <dbReference type="ARBA" id="ARBA00022516"/>
    </source>
</evidence>
<dbReference type="GO" id="GO:0009245">
    <property type="term" value="P:lipid A biosynthetic process"/>
    <property type="evidence" value="ECO:0007669"/>
    <property type="project" value="UniProtKB-UniRule"/>
</dbReference>
<comment type="pathway">
    <text evidence="10">Glycolipid biosynthesis; lipid IV(A) biosynthesis; lipid IV(A) from (3R)-3-hydroxytetradecanoyl-[acyl-carrier-protein] and UDP-N-acetyl-alpha-D-glucosamine: step 4/6.</text>
</comment>
<comment type="similarity">
    <text evidence="10">Belongs to the LpxH family.</text>
</comment>
<gene>
    <name evidence="10 12" type="primary">lpxH</name>
    <name evidence="12" type="ORF">NCTC11997_02431</name>
</gene>
<keyword evidence="9 10" id="KW-0464">Manganese</keyword>
<dbReference type="EMBL" id="UGSB01000001">
    <property type="protein sequence ID" value="SUA57562.1"/>
    <property type="molecule type" value="Genomic_DNA"/>
</dbReference>
<keyword evidence="5 10" id="KW-0479">Metal-binding</keyword>
<feature type="binding site" evidence="10">
    <location>
        <position position="52"/>
    </location>
    <ligand>
        <name>Mn(2+)</name>
        <dbReference type="ChEBI" id="CHEBI:29035"/>
        <label>2</label>
    </ligand>
</feature>
<feature type="binding site" evidence="10">
    <location>
        <position position="178"/>
    </location>
    <ligand>
        <name>substrate</name>
    </ligand>
</feature>
<dbReference type="GO" id="GO:0005737">
    <property type="term" value="C:cytoplasm"/>
    <property type="evidence" value="ECO:0007669"/>
    <property type="project" value="InterPro"/>
</dbReference>